<dbReference type="PANTHER" id="PTHR43304">
    <property type="entry name" value="PHYTOCHROME-LIKE PROTEIN CPH1"/>
    <property type="match status" value="1"/>
</dbReference>
<keyword evidence="4" id="KW-0808">Transferase</keyword>
<dbReference type="AlphaFoldDB" id="X1C2W0"/>
<feature type="domain" description="PAC" evidence="7">
    <location>
        <begin position="36"/>
        <end position="86"/>
    </location>
</feature>
<reference evidence="8" key="1">
    <citation type="journal article" date="2014" name="Front. Microbiol.">
        <title>High frequency of phylogenetically diverse reductive dehalogenase-homologous genes in deep subseafloor sedimentary metagenomes.</title>
        <authorList>
            <person name="Kawai M."/>
            <person name="Futagami T."/>
            <person name="Toyoda A."/>
            <person name="Takaki Y."/>
            <person name="Nishi S."/>
            <person name="Hori S."/>
            <person name="Arai W."/>
            <person name="Tsubouchi T."/>
            <person name="Morono Y."/>
            <person name="Uchiyama I."/>
            <person name="Ito T."/>
            <person name="Fujiyama A."/>
            <person name="Inagaki F."/>
            <person name="Takami H."/>
        </authorList>
    </citation>
    <scope>NUCLEOTIDE SEQUENCE</scope>
    <source>
        <strain evidence="8">Expedition CK06-06</strain>
    </source>
</reference>
<dbReference type="InterPro" id="IPR001610">
    <property type="entry name" value="PAC"/>
</dbReference>
<evidence type="ECO:0000313" key="8">
    <source>
        <dbReference type="EMBL" id="GAG90758.1"/>
    </source>
</evidence>
<dbReference type="SMART" id="SM00086">
    <property type="entry name" value="PAC"/>
    <property type="match status" value="2"/>
</dbReference>
<name>X1C2W0_9ZZZZ</name>
<dbReference type="SUPFAM" id="SSF55785">
    <property type="entry name" value="PYP-like sensor domain (PAS domain)"/>
    <property type="match status" value="2"/>
</dbReference>
<evidence type="ECO:0000256" key="1">
    <source>
        <dbReference type="ARBA" id="ARBA00000085"/>
    </source>
</evidence>
<gene>
    <name evidence="8" type="ORF">S01H4_44277</name>
</gene>
<feature type="non-terminal residue" evidence="8">
    <location>
        <position position="226"/>
    </location>
</feature>
<feature type="domain" description="PAC" evidence="7">
    <location>
        <begin position="164"/>
        <end position="216"/>
    </location>
</feature>
<dbReference type="CDD" id="cd00130">
    <property type="entry name" value="PAS"/>
    <property type="match status" value="1"/>
</dbReference>
<accession>X1C2W0</accession>
<organism evidence="8">
    <name type="scientific">marine sediment metagenome</name>
    <dbReference type="NCBI Taxonomy" id="412755"/>
    <lineage>
        <taxon>unclassified sequences</taxon>
        <taxon>metagenomes</taxon>
        <taxon>ecological metagenomes</taxon>
    </lineage>
</organism>
<dbReference type="Pfam" id="PF08447">
    <property type="entry name" value="PAS_3"/>
    <property type="match status" value="2"/>
</dbReference>
<comment type="caution">
    <text evidence="8">The sequence shown here is derived from an EMBL/GenBank/DDBJ whole genome shotgun (WGS) entry which is preliminary data.</text>
</comment>
<keyword evidence="5" id="KW-0418">Kinase</keyword>
<dbReference type="InterPro" id="IPR013655">
    <property type="entry name" value="PAS_fold_3"/>
</dbReference>
<dbReference type="NCBIfam" id="TIGR00229">
    <property type="entry name" value="sensory_box"/>
    <property type="match status" value="1"/>
</dbReference>
<dbReference type="PROSITE" id="PS50112">
    <property type="entry name" value="PAS"/>
    <property type="match status" value="1"/>
</dbReference>
<dbReference type="InterPro" id="IPR052162">
    <property type="entry name" value="Sensor_kinase/Photoreceptor"/>
</dbReference>
<proteinExistence type="predicted"/>
<dbReference type="EC" id="2.7.13.3" evidence="2"/>
<comment type="catalytic activity">
    <reaction evidence="1">
        <text>ATP + protein L-histidine = ADP + protein N-phospho-L-histidine.</text>
        <dbReference type="EC" id="2.7.13.3"/>
    </reaction>
</comment>
<evidence type="ECO:0000256" key="2">
    <source>
        <dbReference type="ARBA" id="ARBA00012438"/>
    </source>
</evidence>
<dbReference type="InterPro" id="IPR000014">
    <property type="entry name" value="PAS"/>
</dbReference>
<dbReference type="Gene3D" id="3.30.450.20">
    <property type="entry name" value="PAS domain"/>
    <property type="match status" value="2"/>
</dbReference>
<dbReference type="InterPro" id="IPR000700">
    <property type="entry name" value="PAS-assoc_C"/>
</dbReference>
<evidence type="ECO:0000256" key="4">
    <source>
        <dbReference type="ARBA" id="ARBA00022679"/>
    </source>
</evidence>
<dbReference type="EMBL" id="BART01024533">
    <property type="protein sequence ID" value="GAG90758.1"/>
    <property type="molecule type" value="Genomic_DNA"/>
</dbReference>
<evidence type="ECO:0000256" key="3">
    <source>
        <dbReference type="ARBA" id="ARBA00022553"/>
    </source>
</evidence>
<protein>
    <recommendedName>
        <fullName evidence="2">histidine kinase</fullName>
        <ecNumber evidence="2">2.7.13.3</ecNumber>
    </recommendedName>
</protein>
<dbReference type="GO" id="GO:0004673">
    <property type="term" value="F:protein histidine kinase activity"/>
    <property type="evidence" value="ECO:0007669"/>
    <property type="project" value="UniProtKB-EC"/>
</dbReference>
<evidence type="ECO:0000259" key="7">
    <source>
        <dbReference type="PROSITE" id="PS50113"/>
    </source>
</evidence>
<evidence type="ECO:0000259" key="6">
    <source>
        <dbReference type="PROSITE" id="PS50112"/>
    </source>
</evidence>
<dbReference type="PROSITE" id="PS50113">
    <property type="entry name" value="PAC"/>
    <property type="match status" value="2"/>
</dbReference>
<feature type="domain" description="PAS" evidence="6">
    <location>
        <begin position="87"/>
        <end position="161"/>
    </location>
</feature>
<dbReference type="PANTHER" id="PTHR43304:SF1">
    <property type="entry name" value="PAC DOMAIN-CONTAINING PROTEIN"/>
    <property type="match status" value="1"/>
</dbReference>
<sequence>MDMTSTDMIDQVHIDDREYAINRLKGRLAGDSDIPNTSSYRINTKNGEIKWIESYSKTITYQNKFADLALLMDVTEQKLAQEKLRESEERLKFLVSSNPAIIYTSKVAGDYGATFISDNVQKKWGYSSEDFINDSEFWLNKVHPDDREQVLKELSDLREKEGVGIYDYRFKLKDGTYHWMRDEVELLKDKDGNPIETIGSVIDITERKIAEQKLKESEEKYRHLYE</sequence>
<keyword evidence="3" id="KW-0597">Phosphoprotein</keyword>
<evidence type="ECO:0000256" key="5">
    <source>
        <dbReference type="ARBA" id="ARBA00022777"/>
    </source>
</evidence>
<dbReference type="InterPro" id="IPR035965">
    <property type="entry name" value="PAS-like_dom_sf"/>
</dbReference>